<dbReference type="InterPro" id="IPR050309">
    <property type="entry name" value="Type-B_Carboxylest/Lipase"/>
</dbReference>
<dbReference type="ESTHER" id="idesa-a0a0k8nvu1">
    <property type="family name" value="Carb_B_Bacteria"/>
</dbReference>
<dbReference type="SUPFAM" id="SSF53474">
    <property type="entry name" value="alpha/beta-Hydrolases"/>
    <property type="match status" value="1"/>
</dbReference>
<dbReference type="InterPro" id="IPR029058">
    <property type="entry name" value="AB_hydrolase_fold"/>
</dbReference>
<comment type="similarity">
    <text evidence="1 3">Belongs to the type-B carboxylesterase/lipase family.</text>
</comment>
<evidence type="ECO:0000256" key="1">
    <source>
        <dbReference type="ARBA" id="ARBA00005964"/>
    </source>
</evidence>
<accession>A0A0K8NVU1</accession>
<feature type="chain" id="PRO_5005393552" description="Carboxylic ester hydrolase" evidence="3">
    <location>
        <begin position="30"/>
        <end position="592"/>
    </location>
</feature>
<sequence>MRPLHALPTRRHARAIRFVLLAAATLLGAGCALPPAGSVAPPLLRETAWGPIVGHDDSAASGTWRWAGVPYARAPVGALRWRAPQDPQPWSRPRAATAFGPACVQTGRLYGPGLNNRHDETIGSTLGRTVGAEDCLTLNVWTPASVPTRPRPVLVFVHGGSNITGYTADPVYDGAALARSQDLVVVSVNYRLGPFGFLHLPALKTGDPAEDSGNFALLDIVKALEFVAAHAARFGGDPSRVTLMGQSAGAVNVYALLSSPMLAARPVPLFHRVIALSGGISTAATLPPGGIPGVLPVAVWAARGEALRAEARRAAGRPAGDPPAGADDAAWLRAQPADAVLEVVRTRLAARGMAAANPIPDGHVVATDPIRALREGRHRAVPVLAGHTRDETKLFPQLFALRPALGGVSGRLLDDAALFRLVSGYDPEAPPQTSIEAWVPPAYLPAAQPGTGFDARAAELDRLWFAAIRDDVLDALRARQREVWAYEFEWDAQPAPFDTVFGAAHTFDLPFVFGNFGPSLYARILFTRANAPGRLALSTAMQQRLGAFVRSGEPNAPGLAPHWPAWPQRLVFDADGDRAALQLRPAPAGPTR</sequence>
<dbReference type="InterPro" id="IPR002018">
    <property type="entry name" value="CarbesteraseB"/>
</dbReference>
<protein>
    <recommendedName>
        <fullName evidence="3">Carboxylic ester hydrolase</fullName>
        <ecNumber evidence="3">3.1.1.-</ecNumber>
    </recommendedName>
</protein>
<dbReference type="Pfam" id="PF00135">
    <property type="entry name" value="COesterase"/>
    <property type="match status" value="1"/>
</dbReference>
<dbReference type="OrthoDB" id="9775851at2"/>
<dbReference type="InterPro" id="IPR019819">
    <property type="entry name" value="Carboxylesterase_B_CS"/>
</dbReference>
<proteinExistence type="inferred from homology"/>
<dbReference type="STRING" id="1547922.ISF6_3834"/>
<gene>
    <name evidence="5" type="ORF">ISF6_3834</name>
</gene>
<dbReference type="AlphaFoldDB" id="A0A0K8NVU1"/>
<dbReference type="PROSITE" id="PS00941">
    <property type="entry name" value="CARBOXYLESTERASE_B_2"/>
    <property type="match status" value="1"/>
</dbReference>
<dbReference type="EMBL" id="BBYR01000006">
    <property type="protein sequence ID" value="GAP34055.1"/>
    <property type="molecule type" value="Genomic_DNA"/>
</dbReference>
<dbReference type="Gene3D" id="3.40.50.1820">
    <property type="entry name" value="alpha/beta hydrolase"/>
    <property type="match status" value="1"/>
</dbReference>
<dbReference type="InterPro" id="IPR019826">
    <property type="entry name" value="Carboxylesterase_B_AS"/>
</dbReference>
<evidence type="ECO:0000259" key="4">
    <source>
        <dbReference type="Pfam" id="PF00135"/>
    </source>
</evidence>
<dbReference type="PROSITE" id="PS00122">
    <property type="entry name" value="CARBOXYLESTERASE_B_1"/>
    <property type="match status" value="1"/>
</dbReference>
<evidence type="ECO:0000313" key="5">
    <source>
        <dbReference type="EMBL" id="GAP34055.1"/>
    </source>
</evidence>
<evidence type="ECO:0000313" key="6">
    <source>
        <dbReference type="Proteomes" id="UP000037660"/>
    </source>
</evidence>
<comment type="caution">
    <text evidence="5">The sequence shown here is derived from an EMBL/GenBank/DDBJ whole genome shotgun (WGS) entry which is preliminary data.</text>
</comment>
<reference evidence="6" key="1">
    <citation type="submission" date="2015-07" db="EMBL/GenBank/DDBJ databases">
        <title>Discovery of a poly(ethylene terephthalate assimilation.</title>
        <authorList>
            <person name="Yoshida S."/>
            <person name="Hiraga K."/>
            <person name="Takehana T."/>
            <person name="Taniguchi I."/>
            <person name="Yamaji H."/>
            <person name="Maeda Y."/>
            <person name="Toyohara K."/>
            <person name="Miyamoto K."/>
            <person name="Kimura Y."/>
            <person name="Oda K."/>
        </authorList>
    </citation>
    <scope>NUCLEOTIDE SEQUENCE [LARGE SCALE GENOMIC DNA]</scope>
    <source>
        <strain evidence="6">NBRC 110686 / TISTR 2288 / 201-F6</strain>
    </source>
</reference>
<keyword evidence="3" id="KW-0732">Signal</keyword>
<dbReference type="GO" id="GO:0016787">
    <property type="term" value="F:hydrolase activity"/>
    <property type="evidence" value="ECO:0007669"/>
    <property type="project" value="UniProtKB-KW"/>
</dbReference>
<feature type="domain" description="Carboxylesterase type B" evidence="4">
    <location>
        <begin position="46"/>
        <end position="566"/>
    </location>
</feature>
<name>A0A0K8NVU1_PISS1</name>
<feature type="signal peptide" evidence="3">
    <location>
        <begin position="1"/>
        <end position="29"/>
    </location>
</feature>
<dbReference type="EC" id="3.1.1.-" evidence="3"/>
<dbReference type="PROSITE" id="PS51257">
    <property type="entry name" value="PROKAR_LIPOPROTEIN"/>
    <property type="match status" value="1"/>
</dbReference>
<dbReference type="RefSeq" id="WP_082367814.1">
    <property type="nucleotide sequence ID" value="NZ_BBYR01000006.1"/>
</dbReference>
<dbReference type="Proteomes" id="UP000037660">
    <property type="component" value="Unassembled WGS sequence"/>
</dbReference>
<reference evidence="5 6" key="2">
    <citation type="journal article" date="2016" name="Science">
        <title>A bacterium that degrades and assimilates poly(ethylene terephthalate).</title>
        <authorList>
            <person name="Yoshida S."/>
            <person name="Hiraga K."/>
            <person name="Takehana T."/>
            <person name="Taniguchi I."/>
            <person name="Yamaji H."/>
            <person name="Maeda Y."/>
            <person name="Toyohara K."/>
            <person name="Miyamoto K."/>
            <person name="Kimura Y."/>
            <person name="Oda K."/>
        </authorList>
    </citation>
    <scope>NUCLEOTIDE SEQUENCE [LARGE SCALE GENOMIC DNA]</scope>
    <source>
        <strain evidence="6">NBRC 110686 / TISTR 2288 / 201-F6</strain>
    </source>
</reference>
<organism evidence="5 6">
    <name type="scientific">Piscinibacter sakaiensis</name>
    <name type="common">Ideonella sakaiensis</name>
    <dbReference type="NCBI Taxonomy" id="1547922"/>
    <lineage>
        <taxon>Bacteria</taxon>
        <taxon>Pseudomonadati</taxon>
        <taxon>Pseudomonadota</taxon>
        <taxon>Betaproteobacteria</taxon>
        <taxon>Burkholderiales</taxon>
        <taxon>Sphaerotilaceae</taxon>
        <taxon>Piscinibacter</taxon>
    </lineage>
</organism>
<keyword evidence="2 3" id="KW-0378">Hydrolase</keyword>
<dbReference type="PANTHER" id="PTHR11559">
    <property type="entry name" value="CARBOXYLESTERASE"/>
    <property type="match status" value="1"/>
</dbReference>
<evidence type="ECO:0000256" key="2">
    <source>
        <dbReference type="ARBA" id="ARBA00022801"/>
    </source>
</evidence>
<evidence type="ECO:0000256" key="3">
    <source>
        <dbReference type="RuleBase" id="RU361235"/>
    </source>
</evidence>
<keyword evidence="6" id="KW-1185">Reference proteome</keyword>